<organism evidence="1 2">
    <name type="scientific">Thermovenabulum gondwanense</name>
    <dbReference type="NCBI Taxonomy" id="520767"/>
    <lineage>
        <taxon>Bacteria</taxon>
        <taxon>Bacillati</taxon>
        <taxon>Bacillota</taxon>
        <taxon>Clostridia</taxon>
        <taxon>Thermosediminibacterales</taxon>
        <taxon>Thermosediminibacteraceae</taxon>
        <taxon>Thermovenabulum</taxon>
    </lineage>
</organism>
<dbReference type="PANTHER" id="PTHR39961:SF1">
    <property type="entry name" value="DUF458 DOMAIN-CONTAINING PROTEIN"/>
    <property type="match status" value="1"/>
</dbReference>
<gene>
    <name evidence="1" type="ORF">ATZ99_05600</name>
</gene>
<dbReference type="Proteomes" id="UP000075737">
    <property type="component" value="Unassembled WGS sequence"/>
</dbReference>
<evidence type="ECO:0000313" key="1">
    <source>
        <dbReference type="EMBL" id="KYO67274.1"/>
    </source>
</evidence>
<dbReference type="InterPro" id="IPR007405">
    <property type="entry name" value="Phage_KVP40_Orf299"/>
</dbReference>
<keyword evidence="2" id="KW-1185">Reference proteome</keyword>
<dbReference type="PATRIC" id="fig|520767.4.peg.577"/>
<dbReference type="AlphaFoldDB" id="A0A161QCU4"/>
<comment type="caution">
    <text evidence="1">The sequence shown here is derived from an EMBL/GenBank/DDBJ whole genome shotgun (WGS) entry which is preliminary data.</text>
</comment>
<name>A0A161QCU4_9FIRM</name>
<accession>A0A161QCU4</accession>
<reference evidence="1 2" key="1">
    <citation type="submission" date="2015-12" db="EMBL/GenBank/DDBJ databases">
        <title>Draft genome of Thermovenabulum gondwanense isolated from a red thermophilic microbial mat colonisisng an outflow channel of a bore well.</title>
        <authorList>
            <person name="Patel B.K."/>
        </authorList>
    </citation>
    <scope>NUCLEOTIDE SEQUENCE [LARGE SCALE GENOMIC DNA]</scope>
    <source>
        <strain evidence="1 2">R270</strain>
    </source>
</reference>
<dbReference type="PANTHER" id="PTHR39961">
    <property type="entry name" value="HYPOTHETICAL CYTOSOLIC PROTEIN"/>
    <property type="match status" value="1"/>
</dbReference>
<dbReference type="Pfam" id="PF04308">
    <property type="entry name" value="RNaseH_like"/>
    <property type="match status" value="1"/>
</dbReference>
<evidence type="ECO:0000313" key="2">
    <source>
        <dbReference type="Proteomes" id="UP000075737"/>
    </source>
</evidence>
<evidence type="ECO:0008006" key="3">
    <source>
        <dbReference type="Google" id="ProtNLM"/>
    </source>
</evidence>
<protein>
    <recommendedName>
        <fullName evidence="3">DUF458 domain-containing protein</fullName>
    </recommendedName>
</protein>
<dbReference type="STRING" id="520767.ATZ99_05600"/>
<dbReference type="EMBL" id="LOHZ01000022">
    <property type="protein sequence ID" value="KYO67274.1"/>
    <property type="molecule type" value="Genomic_DNA"/>
</dbReference>
<proteinExistence type="predicted"/>
<sequence length="171" mass="19619">MSGFHGFERVKGRGIMYFISPTKGRLSLKETVMDIISYIEEDPEARYKLIIGTDSQEKNNTCFVTAIIIHRIGKGARYYYRKRIMSLVKNLRQRVYIETSLSLEAVNSIKNELARTNYKDMDVEVHVDIGQNGDTRELIKEVVGWVMGSGFRVKIKPQAYGATKVADRFTK</sequence>